<evidence type="ECO:0000256" key="1">
    <source>
        <dbReference type="SAM" id="Phobius"/>
    </source>
</evidence>
<keyword evidence="1" id="KW-0812">Transmembrane</keyword>
<keyword evidence="3" id="KW-1185">Reference proteome</keyword>
<evidence type="ECO:0000313" key="3">
    <source>
        <dbReference type="Proteomes" id="UP001185927"/>
    </source>
</evidence>
<feature type="transmembrane region" description="Helical" evidence="1">
    <location>
        <begin position="88"/>
        <end position="108"/>
    </location>
</feature>
<dbReference type="EMBL" id="JAWLKB010000087">
    <property type="protein sequence ID" value="MDV6271796.1"/>
    <property type="molecule type" value="Genomic_DNA"/>
</dbReference>
<comment type="caution">
    <text evidence="2">The sequence shown here is derived from an EMBL/GenBank/DDBJ whole genome shotgun (WGS) entry which is preliminary data.</text>
</comment>
<gene>
    <name evidence="2" type="ORF">R3Q16_35005</name>
</gene>
<proteinExistence type="predicted"/>
<sequence>MLDQSRKRLQDRYLSLGLGELAAAAVFVAVAVGVVMPRLDGPHASAALWSALVPLLVVLAQAGVYWLLARRWVEQAPMPAVLAKFYRVFRVLDAVVLTVGLLGVVTWLPDHLGAAVGIVALWVFGVVEYVNYFVVRLAYPLRRWPFMVGLWRTPRLVQDLNSAR</sequence>
<feature type="transmembrane region" description="Helical" evidence="1">
    <location>
        <begin position="114"/>
        <end position="135"/>
    </location>
</feature>
<dbReference type="RefSeq" id="WP_317546485.1">
    <property type="nucleotide sequence ID" value="NZ_JAWLKB010000087.1"/>
</dbReference>
<evidence type="ECO:0000313" key="2">
    <source>
        <dbReference type="EMBL" id="MDV6271796.1"/>
    </source>
</evidence>
<feature type="transmembrane region" description="Helical" evidence="1">
    <location>
        <begin position="47"/>
        <end position="68"/>
    </location>
</feature>
<reference evidence="2 3" key="1">
    <citation type="submission" date="2023-10" db="EMBL/GenBank/DDBJ databases">
        <title>Development of a sustainable strategy for remediation of hydrocarbon-contaminated territories based on the waste exchange concept.</title>
        <authorList>
            <person name="Krivoruchko A."/>
        </authorList>
    </citation>
    <scope>NUCLEOTIDE SEQUENCE [LARGE SCALE GENOMIC DNA]</scope>
    <source>
        <strain evidence="2 3">IEGM 1203</strain>
    </source>
</reference>
<organism evidence="2 3">
    <name type="scientific">Rhodococcus globerulus</name>
    <dbReference type="NCBI Taxonomy" id="33008"/>
    <lineage>
        <taxon>Bacteria</taxon>
        <taxon>Bacillati</taxon>
        <taxon>Actinomycetota</taxon>
        <taxon>Actinomycetes</taxon>
        <taxon>Mycobacteriales</taxon>
        <taxon>Nocardiaceae</taxon>
        <taxon>Rhodococcus</taxon>
    </lineage>
</organism>
<feature type="transmembrane region" description="Helical" evidence="1">
    <location>
        <begin position="12"/>
        <end position="35"/>
    </location>
</feature>
<dbReference type="Proteomes" id="UP001185927">
    <property type="component" value="Unassembled WGS sequence"/>
</dbReference>
<name>A0ABU4C6B1_RHOGO</name>
<protein>
    <submittedName>
        <fullName evidence="2">Uncharacterized protein</fullName>
    </submittedName>
</protein>
<keyword evidence="1" id="KW-0472">Membrane</keyword>
<keyword evidence="1" id="KW-1133">Transmembrane helix</keyword>
<accession>A0ABU4C6B1</accession>